<dbReference type="RefSeq" id="WP_005306382.1">
    <property type="nucleotide sequence ID" value="NZ_PYOG01000011.1"/>
</dbReference>
<dbReference type="SUPFAM" id="SSF48208">
    <property type="entry name" value="Six-hairpin glycosidases"/>
    <property type="match status" value="1"/>
</dbReference>
<dbReference type="Gene3D" id="3.30.2080.10">
    <property type="entry name" value="GH92 mannosidase domain"/>
    <property type="match status" value="1"/>
</dbReference>
<dbReference type="InterPro" id="IPR005887">
    <property type="entry name" value="GH92_a_mannosidase_put"/>
</dbReference>
<evidence type="ECO:0000313" key="4">
    <source>
        <dbReference type="Proteomes" id="UP000251647"/>
    </source>
</evidence>
<dbReference type="Gene3D" id="1.20.1610.10">
    <property type="entry name" value="alpha-1,2-mannosidases domains"/>
    <property type="match status" value="1"/>
</dbReference>
<dbReference type="Gene3D" id="1.20.1050.60">
    <property type="entry name" value="alpha-1,2-mannosidase"/>
    <property type="match status" value="1"/>
</dbReference>
<dbReference type="InterPro" id="IPR014718">
    <property type="entry name" value="GH-type_carb-bd"/>
</dbReference>
<dbReference type="PANTHER" id="PTHR12143:SF39">
    <property type="entry name" value="SECRETED PROTEIN"/>
    <property type="match status" value="1"/>
</dbReference>
<dbReference type="Proteomes" id="UP000251647">
    <property type="component" value="Unassembled WGS sequence"/>
</dbReference>
<dbReference type="NCBIfam" id="TIGR01180">
    <property type="entry name" value="aman2_put"/>
    <property type="match status" value="1"/>
</dbReference>
<proteinExistence type="predicted"/>
<evidence type="ECO:0000259" key="1">
    <source>
        <dbReference type="Pfam" id="PF07971"/>
    </source>
</evidence>
<feature type="domain" description="Glycosyl hydrolase family 92" evidence="1">
    <location>
        <begin position="289"/>
        <end position="831"/>
    </location>
</feature>
<dbReference type="GO" id="GO:0000224">
    <property type="term" value="F:peptide-N4-(N-acetyl-beta-glucosaminyl)asparagine amidase activity"/>
    <property type="evidence" value="ECO:0007669"/>
    <property type="project" value="TreeGrafter"/>
</dbReference>
<dbReference type="InterPro" id="IPR012939">
    <property type="entry name" value="Glyco_hydro_92"/>
</dbReference>
<dbReference type="GO" id="GO:0030246">
    <property type="term" value="F:carbohydrate binding"/>
    <property type="evidence" value="ECO:0007669"/>
    <property type="project" value="InterPro"/>
</dbReference>
<dbReference type="InterPro" id="IPR008928">
    <property type="entry name" value="6-hairpin_glycosidase_sf"/>
</dbReference>
<feature type="domain" description="Glycosyl hydrolase family 92 N-terminal" evidence="2">
    <location>
        <begin position="41"/>
        <end position="282"/>
    </location>
</feature>
<dbReference type="PANTHER" id="PTHR12143">
    <property type="entry name" value="PEPTIDE N-GLYCANASE PNGASE -RELATED"/>
    <property type="match status" value="1"/>
</dbReference>
<dbReference type="GO" id="GO:0005975">
    <property type="term" value="P:carbohydrate metabolic process"/>
    <property type="evidence" value="ECO:0007669"/>
    <property type="project" value="InterPro"/>
</dbReference>
<dbReference type="InterPro" id="IPR050883">
    <property type="entry name" value="PNGase"/>
</dbReference>
<dbReference type="GO" id="GO:0006516">
    <property type="term" value="P:glycoprotein catabolic process"/>
    <property type="evidence" value="ECO:0007669"/>
    <property type="project" value="TreeGrafter"/>
</dbReference>
<evidence type="ECO:0000313" key="3">
    <source>
        <dbReference type="EMBL" id="SPY44322.1"/>
    </source>
</evidence>
<dbReference type="EMBL" id="UATL01000005">
    <property type="protein sequence ID" value="SPY44322.1"/>
    <property type="molecule type" value="Genomic_DNA"/>
</dbReference>
<dbReference type="OrthoDB" id="9804511at2"/>
<organism evidence="3 4">
    <name type="scientific">Photobacterium damselae</name>
    <dbReference type="NCBI Taxonomy" id="38293"/>
    <lineage>
        <taxon>Bacteria</taxon>
        <taxon>Pseudomonadati</taxon>
        <taxon>Pseudomonadota</taxon>
        <taxon>Gammaproteobacteria</taxon>
        <taxon>Vibrionales</taxon>
        <taxon>Vibrionaceae</taxon>
        <taxon>Photobacterium</taxon>
    </lineage>
</organism>
<accession>A0A2T3QJJ7</accession>
<reference evidence="3 4" key="1">
    <citation type="submission" date="2018-06" db="EMBL/GenBank/DDBJ databases">
        <authorList>
            <consortium name="Pathogen Informatics"/>
            <person name="Doyle S."/>
        </authorList>
    </citation>
    <scope>NUCLEOTIDE SEQUENCE [LARGE SCALE GENOMIC DNA]</scope>
    <source>
        <strain evidence="3 4">NCTC11647</strain>
    </source>
</reference>
<dbReference type="FunFam" id="3.30.2080.10:FF:000001">
    <property type="entry name" value="Alpha-1,2-mannosidase subfamily"/>
    <property type="match status" value="1"/>
</dbReference>
<dbReference type="InterPro" id="IPR041371">
    <property type="entry name" value="GH92_N"/>
</dbReference>
<dbReference type="Gene3D" id="2.70.98.10">
    <property type="match status" value="1"/>
</dbReference>
<dbReference type="Pfam" id="PF07971">
    <property type="entry name" value="Glyco_hydro_92"/>
    <property type="match status" value="1"/>
</dbReference>
<dbReference type="PROSITE" id="PS51257">
    <property type="entry name" value="PROKAR_LIPOPROTEIN"/>
    <property type="match status" value="1"/>
</dbReference>
<dbReference type="AlphaFoldDB" id="A0A2T3QJJ7"/>
<gene>
    <name evidence="3" type="ORF">NCTC11647_03260</name>
</gene>
<protein>
    <submittedName>
        <fullName evidence="3">Alpha-1,2-mannosidase</fullName>
    </submittedName>
</protein>
<dbReference type="GO" id="GO:0005829">
    <property type="term" value="C:cytosol"/>
    <property type="evidence" value="ECO:0007669"/>
    <property type="project" value="TreeGrafter"/>
</dbReference>
<dbReference type="Pfam" id="PF17678">
    <property type="entry name" value="Glyco_hydro_92N"/>
    <property type="match status" value="1"/>
</dbReference>
<name>A0A2T3QJJ7_PHODM</name>
<evidence type="ECO:0000259" key="2">
    <source>
        <dbReference type="Pfam" id="PF17678"/>
    </source>
</evidence>
<sequence>MLIKRLPLALAISFALIGCNSDNNTVIDKTHPETEQSILDYVDPLIGTDGLGNVNPSPVTPEGMIQPSPDNWNPKNWNGKGSPSDYHHHLTMLSGFSTTHISGAGKGDLNDFAFLPYTKFNTKPVTMDKQSEVSEVGYYSVDLIETKIKAELTATDRVAFHRYTFPRNEDRKIQIDLQHELLEQYGNHSRSIYYKKISDHAIAGVRTSNEWGQWQTVYFYAEFSEPFTGHGVYVDGEPSSKNEVGLADYQGYGDKRERVRDIITHLNFAKGEQPITVKIAISGTGIDGAMANLKADNNGYDFASVVEQNKQKWANVLNKFSVEGGTEADKTLFYTSLYRTYIAPFVYQDVDGKYRGMDGKVHQAKEGFTNYSVYSMWDTFRAAHPLKTIIDKDRAIEYARDLLNKYQTGGVLPKWELHSDYTGEMVGYPAVSVIADIMVKHPEAFSQQEFQLALKAADVSANFDLELTHDWVPYRDPWNGDKRFTVMTRHGQYAEQHGYVPADVKKKPQDGGYAQDKYDELVNESVSYGVENAYYDWCIAQIAKLAGNEAQYQRYLERSLAYKPYFDFNPTEYGKYGATGFMRPKNYDGSWVNNYPSCAIDDGGNPISTLPEGCDINDATSFDIFWPYRAEHRGQDFTEGNTWQWTWFAPHDISGLKAVMGGEAGFLQNLDALFNANSEADTSQGDMTGYIGQFIMGNEPDHHVPYLYNWTAEPWKTQEYVTQAMRSFFHPTTDGLIGNEDVGQMSAWYIMSALGFYQVTPGLPSYTIGKPLFDKVVMDIDGGQFTITAENNSPENIYVESVTINGKPLDANLSFDHREIRPGGQLHFVMTDRPVKS</sequence>